<dbReference type="EMBL" id="KB445801">
    <property type="protein sequence ID" value="EMD35114.1"/>
    <property type="molecule type" value="Genomic_DNA"/>
</dbReference>
<proteinExistence type="predicted"/>
<name>M2PGH6_CERS8</name>
<gene>
    <name evidence="1" type="ORF">CERSUDRAFT_75409</name>
</gene>
<sequence>MEAGNYDAINWQEHAWKTIEDAIPADASENNFDRARKQHFTSDSTGGWKAELNRYLQDPTIDVTKDKDTVQWWELFSRSGHISTDRHSCLGSDVVEWLEVLSYNWSKNVVDYAHINSEMEDDLGDKLHEYELMLKEETAFADGGFEEPDLDADQTDCDRSETAMGLQLGPGQLPISIFEAKKPEAYGPRCIFSGQLHGNMSCKHGFYTWEGRDKL</sequence>
<organism evidence="1 2">
    <name type="scientific">Ceriporiopsis subvermispora (strain B)</name>
    <name type="common">White-rot fungus</name>
    <name type="synonym">Gelatoporia subvermispora</name>
    <dbReference type="NCBI Taxonomy" id="914234"/>
    <lineage>
        <taxon>Eukaryota</taxon>
        <taxon>Fungi</taxon>
        <taxon>Dikarya</taxon>
        <taxon>Basidiomycota</taxon>
        <taxon>Agaricomycotina</taxon>
        <taxon>Agaricomycetes</taxon>
        <taxon>Polyporales</taxon>
        <taxon>Gelatoporiaceae</taxon>
        <taxon>Gelatoporia</taxon>
    </lineage>
</organism>
<protein>
    <recommendedName>
        <fullName evidence="3">HAT C-terminal dimerisation domain-containing protein</fullName>
    </recommendedName>
</protein>
<dbReference type="Proteomes" id="UP000016930">
    <property type="component" value="Unassembled WGS sequence"/>
</dbReference>
<reference evidence="1 2" key="1">
    <citation type="journal article" date="2012" name="Proc. Natl. Acad. Sci. U.S.A.">
        <title>Comparative genomics of Ceriporiopsis subvermispora and Phanerochaete chrysosporium provide insight into selective ligninolysis.</title>
        <authorList>
            <person name="Fernandez-Fueyo E."/>
            <person name="Ruiz-Duenas F.J."/>
            <person name="Ferreira P."/>
            <person name="Floudas D."/>
            <person name="Hibbett D.S."/>
            <person name="Canessa P."/>
            <person name="Larrondo L.F."/>
            <person name="James T.Y."/>
            <person name="Seelenfreund D."/>
            <person name="Lobos S."/>
            <person name="Polanco R."/>
            <person name="Tello M."/>
            <person name="Honda Y."/>
            <person name="Watanabe T."/>
            <person name="Watanabe T."/>
            <person name="Ryu J.S."/>
            <person name="Kubicek C.P."/>
            <person name="Schmoll M."/>
            <person name="Gaskell J."/>
            <person name="Hammel K.E."/>
            <person name="St John F.J."/>
            <person name="Vanden Wymelenberg A."/>
            <person name="Sabat G."/>
            <person name="Splinter BonDurant S."/>
            <person name="Syed K."/>
            <person name="Yadav J.S."/>
            <person name="Doddapaneni H."/>
            <person name="Subramanian V."/>
            <person name="Lavin J.L."/>
            <person name="Oguiza J.A."/>
            <person name="Perez G."/>
            <person name="Pisabarro A.G."/>
            <person name="Ramirez L."/>
            <person name="Santoyo F."/>
            <person name="Master E."/>
            <person name="Coutinho P.M."/>
            <person name="Henrissat B."/>
            <person name="Lombard V."/>
            <person name="Magnuson J.K."/>
            <person name="Kuees U."/>
            <person name="Hori C."/>
            <person name="Igarashi K."/>
            <person name="Samejima M."/>
            <person name="Held B.W."/>
            <person name="Barry K.W."/>
            <person name="LaButti K.M."/>
            <person name="Lapidus A."/>
            <person name="Lindquist E.A."/>
            <person name="Lucas S.M."/>
            <person name="Riley R."/>
            <person name="Salamov A.A."/>
            <person name="Hoffmeister D."/>
            <person name="Schwenk D."/>
            <person name="Hadar Y."/>
            <person name="Yarden O."/>
            <person name="de Vries R.P."/>
            <person name="Wiebenga A."/>
            <person name="Stenlid J."/>
            <person name="Eastwood D."/>
            <person name="Grigoriev I.V."/>
            <person name="Berka R.M."/>
            <person name="Blanchette R.A."/>
            <person name="Kersten P."/>
            <person name="Martinez A.T."/>
            <person name="Vicuna R."/>
            <person name="Cullen D."/>
        </authorList>
    </citation>
    <scope>NUCLEOTIDE SEQUENCE [LARGE SCALE GENOMIC DNA]</scope>
    <source>
        <strain evidence="1 2">B</strain>
    </source>
</reference>
<evidence type="ECO:0000313" key="1">
    <source>
        <dbReference type="EMBL" id="EMD35114.1"/>
    </source>
</evidence>
<dbReference type="OrthoDB" id="10613591at2759"/>
<evidence type="ECO:0000313" key="2">
    <source>
        <dbReference type="Proteomes" id="UP000016930"/>
    </source>
</evidence>
<dbReference type="AlphaFoldDB" id="M2PGH6"/>
<evidence type="ECO:0008006" key="3">
    <source>
        <dbReference type="Google" id="ProtNLM"/>
    </source>
</evidence>
<dbReference type="STRING" id="914234.M2PGH6"/>
<dbReference type="HOGENOM" id="CLU_1283116_0_0_1"/>
<accession>M2PGH6</accession>
<keyword evidence="2" id="KW-1185">Reference proteome</keyword>